<protein>
    <recommendedName>
        <fullName evidence="4">WD40 repeat domain-containing protein</fullName>
    </recommendedName>
</protein>
<dbReference type="Gene3D" id="2.130.10.10">
    <property type="entry name" value="YVTN repeat-like/Quinoprotein amine dehydrogenase"/>
    <property type="match status" value="1"/>
</dbReference>
<reference evidence="3" key="1">
    <citation type="journal article" date="2019" name="Int. J. Syst. Evol. Microbiol.">
        <title>The Global Catalogue of Microorganisms (GCM) 10K type strain sequencing project: providing services to taxonomists for standard genome sequencing and annotation.</title>
        <authorList>
            <consortium name="The Broad Institute Genomics Platform"/>
            <consortium name="The Broad Institute Genome Sequencing Center for Infectious Disease"/>
            <person name="Wu L."/>
            <person name="Ma J."/>
        </authorList>
    </citation>
    <scope>NUCLEOTIDE SEQUENCE [LARGE SCALE GENOMIC DNA]</scope>
    <source>
        <strain evidence="3">JCM 16908</strain>
    </source>
</reference>
<name>A0ABP7IAN0_9ACTN</name>
<sequence length="353" mass="38929">MRVRSIAAAAAVMVVAVVMAQSASAQTPRSPLSSPPAADVRSAAAGRSIKLAGTSGQLNDMAGGPVRLASYSLVFDAGQGHYGYLRKGDRFVRTPYREALVSPGERWVAGIPDYRLWLAQRKVDLIDRRSGRKHTIPLHAPVTSPQWSPDGRTLLLTAYKPHRDGSLTITGFVTMNVTDRTPHLVKAGPRHHVAHWEIGRLFRFYFTGDARGVLAMHDGQDIAPKDRRIAAYGLDGKRRGFYTGVGTLDEWHTVDPFSPSGRLFATFVRSGRIGIVEASTGKIVHRIGHDIRTFAGWYDDEHLIVSRQHAGTHVYQRVDFSGTGDIELITENLVPGPAEYKPHLERVNFVRRG</sequence>
<dbReference type="InterPro" id="IPR011044">
    <property type="entry name" value="Quino_amine_DH_bsu"/>
</dbReference>
<dbReference type="InterPro" id="IPR015943">
    <property type="entry name" value="WD40/YVTN_repeat-like_dom_sf"/>
</dbReference>
<feature type="signal peptide" evidence="1">
    <location>
        <begin position="1"/>
        <end position="25"/>
    </location>
</feature>
<accession>A0ABP7IAN0</accession>
<organism evidence="2 3">
    <name type="scientific">Sphaerisporangium flaviroseum</name>
    <dbReference type="NCBI Taxonomy" id="509199"/>
    <lineage>
        <taxon>Bacteria</taxon>
        <taxon>Bacillati</taxon>
        <taxon>Actinomycetota</taxon>
        <taxon>Actinomycetes</taxon>
        <taxon>Streptosporangiales</taxon>
        <taxon>Streptosporangiaceae</taxon>
        <taxon>Sphaerisporangium</taxon>
    </lineage>
</organism>
<proteinExistence type="predicted"/>
<evidence type="ECO:0008006" key="4">
    <source>
        <dbReference type="Google" id="ProtNLM"/>
    </source>
</evidence>
<evidence type="ECO:0000313" key="3">
    <source>
        <dbReference type="Proteomes" id="UP001500888"/>
    </source>
</evidence>
<dbReference type="EMBL" id="BAAAZR010000008">
    <property type="protein sequence ID" value="GAA3813630.1"/>
    <property type="molecule type" value="Genomic_DNA"/>
</dbReference>
<dbReference type="Proteomes" id="UP001500888">
    <property type="component" value="Unassembled WGS sequence"/>
</dbReference>
<dbReference type="SUPFAM" id="SSF50969">
    <property type="entry name" value="YVTN repeat-like/Quinoprotein amine dehydrogenase"/>
    <property type="match status" value="1"/>
</dbReference>
<gene>
    <name evidence="2" type="ORF">GCM10022226_37990</name>
</gene>
<evidence type="ECO:0000313" key="2">
    <source>
        <dbReference type="EMBL" id="GAA3813630.1"/>
    </source>
</evidence>
<keyword evidence="3" id="KW-1185">Reference proteome</keyword>
<dbReference type="RefSeq" id="WP_344941372.1">
    <property type="nucleotide sequence ID" value="NZ_BAAAZR010000008.1"/>
</dbReference>
<feature type="chain" id="PRO_5046570892" description="WD40 repeat domain-containing protein" evidence="1">
    <location>
        <begin position="26"/>
        <end position="353"/>
    </location>
</feature>
<keyword evidence="1" id="KW-0732">Signal</keyword>
<evidence type="ECO:0000256" key="1">
    <source>
        <dbReference type="SAM" id="SignalP"/>
    </source>
</evidence>
<comment type="caution">
    <text evidence="2">The sequence shown here is derived from an EMBL/GenBank/DDBJ whole genome shotgun (WGS) entry which is preliminary data.</text>
</comment>